<accession>A0A0V0YPV7</accession>
<evidence type="ECO:0000259" key="2">
    <source>
        <dbReference type="Pfam" id="PF04774"/>
    </source>
</evidence>
<dbReference type="InterPro" id="IPR006861">
    <property type="entry name" value="HABP4_PAIRBP1-bd"/>
</dbReference>
<dbReference type="GO" id="GO:0005634">
    <property type="term" value="C:nucleus"/>
    <property type="evidence" value="ECO:0007669"/>
    <property type="project" value="TreeGrafter"/>
</dbReference>
<feature type="domain" description="Hyaluronan/mRNA-binding protein" evidence="2">
    <location>
        <begin position="1"/>
        <end position="27"/>
    </location>
</feature>
<keyword evidence="4" id="KW-1185">Reference proteome</keyword>
<dbReference type="PANTHER" id="PTHR12299:SF17">
    <property type="entry name" value="AT19571P-RELATED"/>
    <property type="match status" value="1"/>
</dbReference>
<dbReference type="PANTHER" id="PTHR12299">
    <property type="entry name" value="HYALURONIC ACID-BINDING PROTEIN 4"/>
    <property type="match status" value="1"/>
</dbReference>
<dbReference type="GO" id="GO:0005737">
    <property type="term" value="C:cytoplasm"/>
    <property type="evidence" value="ECO:0007669"/>
    <property type="project" value="TreeGrafter"/>
</dbReference>
<dbReference type="EMBL" id="JYDQ01004179">
    <property type="protein sequence ID" value="KRY02139.1"/>
    <property type="molecule type" value="Genomic_DNA"/>
</dbReference>
<dbReference type="AlphaFoldDB" id="A0A0V0YPV7"/>
<sequence length="74" mass="8779">MTLEEYEKVREEKRKALLTLKVEERKVVVDKDLQSMQQLSIKKANNDVFIKLGSDKESKKRDNTEKEERNKKAI</sequence>
<reference evidence="3 4" key="1">
    <citation type="submission" date="2015-01" db="EMBL/GenBank/DDBJ databases">
        <title>Evolution of Trichinella species and genotypes.</title>
        <authorList>
            <person name="Korhonen P.K."/>
            <person name="Edoardo P."/>
            <person name="Giuseppe L.R."/>
            <person name="Gasser R.B."/>
        </authorList>
    </citation>
    <scope>NUCLEOTIDE SEQUENCE [LARGE SCALE GENOMIC DNA]</scope>
    <source>
        <strain evidence="3">ISS2496</strain>
    </source>
</reference>
<evidence type="ECO:0000256" key="1">
    <source>
        <dbReference type="SAM" id="MobiDB-lite"/>
    </source>
</evidence>
<dbReference type="InterPro" id="IPR039764">
    <property type="entry name" value="HABP4/SERBP1-like"/>
</dbReference>
<proteinExistence type="predicted"/>
<evidence type="ECO:0000313" key="4">
    <source>
        <dbReference type="Proteomes" id="UP000054783"/>
    </source>
</evidence>
<dbReference type="Proteomes" id="UP000054783">
    <property type="component" value="Unassembled WGS sequence"/>
</dbReference>
<feature type="region of interest" description="Disordered" evidence="1">
    <location>
        <begin position="52"/>
        <end position="74"/>
    </location>
</feature>
<organism evidence="3 4">
    <name type="scientific">Trichinella patagoniensis</name>
    <dbReference type="NCBI Taxonomy" id="990121"/>
    <lineage>
        <taxon>Eukaryota</taxon>
        <taxon>Metazoa</taxon>
        <taxon>Ecdysozoa</taxon>
        <taxon>Nematoda</taxon>
        <taxon>Enoplea</taxon>
        <taxon>Dorylaimia</taxon>
        <taxon>Trichinellida</taxon>
        <taxon>Trichinellidae</taxon>
        <taxon>Trichinella</taxon>
    </lineage>
</organism>
<dbReference type="Pfam" id="PF04774">
    <property type="entry name" value="HABP4_PAI-RBP1"/>
    <property type="match status" value="1"/>
</dbReference>
<gene>
    <name evidence="3" type="ORF">T12_11975</name>
</gene>
<protein>
    <recommendedName>
        <fullName evidence="2">Hyaluronan/mRNA-binding protein domain-containing protein</fullName>
    </recommendedName>
</protein>
<feature type="non-terminal residue" evidence="3">
    <location>
        <position position="74"/>
    </location>
</feature>
<feature type="compositionally biased region" description="Basic and acidic residues" evidence="1">
    <location>
        <begin position="53"/>
        <end position="74"/>
    </location>
</feature>
<name>A0A0V0YPV7_9BILA</name>
<evidence type="ECO:0000313" key="3">
    <source>
        <dbReference type="EMBL" id="KRY02139.1"/>
    </source>
</evidence>
<dbReference type="STRING" id="990121.A0A0V0YPV7"/>
<comment type="caution">
    <text evidence="3">The sequence shown here is derived from an EMBL/GenBank/DDBJ whole genome shotgun (WGS) entry which is preliminary data.</text>
</comment>
<dbReference type="GO" id="GO:0003723">
    <property type="term" value="F:RNA binding"/>
    <property type="evidence" value="ECO:0007669"/>
    <property type="project" value="InterPro"/>
</dbReference>